<dbReference type="EMBL" id="JAGSYN010000046">
    <property type="protein sequence ID" value="KAG7665833.1"/>
    <property type="molecule type" value="Genomic_DNA"/>
</dbReference>
<feature type="region of interest" description="Disordered" evidence="2">
    <location>
        <begin position="753"/>
        <end position="788"/>
    </location>
</feature>
<dbReference type="GO" id="GO:0032958">
    <property type="term" value="P:inositol phosphate biosynthetic process"/>
    <property type="evidence" value="ECO:0007669"/>
    <property type="project" value="InterPro"/>
</dbReference>
<evidence type="ECO:0000313" key="4">
    <source>
        <dbReference type="Proteomes" id="UP000694255"/>
    </source>
</evidence>
<organism evidence="3 4">
    <name type="scientific">[Candida] subhashii</name>
    <dbReference type="NCBI Taxonomy" id="561895"/>
    <lineage>
        <taxon>Eukaryota</taxon>
        <taxon>Fungi</taxon>
        <taxon>Dikarya</taxon>
        <taxon>Ascomycota</taxon>
        <taxon>Saccharomycotina</taxon>
        <taxon>Pichiomycetes</taxon>
        <taxon>Debaryomycetaceae</taxon>
        <taxon>Spathaspora</taxon>
    </lineage>
</organism>
<dbReference type="GeneID" id="73467460"/>
<evidence type="ECO:0000256" key="2">
    <source>
        <dbReference type="SAM" id="MobiDB-lite"/>
    </source>
</evidence>
<proteinExistence type="inferred from homology"/>
<feature type="region of interest" description="Disordered" evidence="2">
    <location>
        <begin position="1"/>
        <end position="136"/>
    </location>
</feature>
<comment type="similarity">
    <text evidence="1">Belongs to the inositol phosphokinase (IPK) family.</text>
</comment>
<dbReference type="InterPro" id="IPR005522">
    <property type="entry name" value="IPK"/>
</dbReference>
<dbReference type="PANTHER" id="PTHR12400:SF21">
    <property type="entry name" value="KINASE"/>
    <property type="match status" value="1"/>
</dbReference>
<dbReference type="Proteomes" id="UP000694255">
    <property type="component" value="Unassembled WGS sequence"/>
</dbReference>
<feature type="compositionally biased region" description="Polar residues" evidence="2">
    <location>
        <begin position="26"/>
        <end position="42"/>
    </location>
</feature>
<dbReference type="EC" id="2.7.-.-" evidence="1"/>
<dbReference type="PANTHER" id="PTHR12400">
    <property type="entry name" value="INOSITOL POLYPHOSPHATE KINASE"/>
    <property type="match status" value="1"/>
</dbReference>
<dbReference type="RefSeq" id="XP_049266065.1">
    <property type="nucleotide sequence ID" value="XM_049410358.1"/>
</dbReference>
<dbReference type="AlphaFoldDB" id="A0A8J5QQQ8"/>
<dbReference type="GO" id="GO:0008440">
    <property type="term" value="F:inositol-1,4,5-trisphosphate 3-kinase activity"/>
    <property type="evidence" value="ECO:0007669"/>
    <property type="project" value="TreeGrafter"/>
</dbReference>
<feature type="compositionally biased region" description="Polar residues" evidence="2">
    <location>
        <begin position="490"/>
        <end position="499"/>
    </location>
</feature>
<keyword evidence="4" id="KW-1185">Reference proteome</keyword>
<dbReference type="GO" id="GO:0000824">
    <property type="term" value="F:inositol-1,4,5,6-tetrakisphosphate 3-kinase activity"/>
    <property type="evidence" value="ECO:0007669"/>
    <property type="project" value="TreeGrafter"/>
</dbReference>
<dbReference type="GO" id="GO:0005634">
    <property type="term" value="C:nucleus"/>
    <property type="evidence" value="ECO:0007669"/>
    <property type="project" value="TreeGrafter"/>
</dbReference>
<feature type="compositionally biased region" description="Low complexity" evidence="2">
    <location>
        <begin position="1"/>
        <end position="12"/>
    </location>
</feature>
<dbReference type="OrthoDB" id="2573163at2759"/>
<keyword evidence="1" id="KW-0418">Kinase</keyword>
<dbReference type="GO" id="GO:0005737">
    <property type="term" value="C:cytoplasm"/>
    <property type="evidence" value="ECO:0007669"/>
    <property type="project" value="TreeGrafter"/>
</dbReference>
<feature type="region of interest" description="Disordered" evidence="2">
    <location>
        <begin position="469"/>
        <end position="499"/>
    </location>
</feature>
<dbReference type="GO" id="GO:0046854">
    <property type="term" value="P:phosphatidylinositol phosphate biosynthetic process"/>
    <property type="evidence" value="ECO:0007669"/>
    <property type="project" value="TreeGrafter"/>
</dbReference>
<comment type="caution">
    <text evidence="3">The sequence shown here is derived from an EMBL/GenBank/DDBJ whole genome shotgun (WGS) entry which is preliminary data.</text>
</comment>
<feature type="compositionally biased region" description="Low complexity" evidence="2">
    <location>
        <begin position="70"/>
        <end position="89"/>
    </location>
</feature>
<evidence type="ECO:0000256" key="1">
    <source>
        <dbReference type="RuleBase" id="RU363090"/>
    </source>
</evidence>
<reference evidence="3 4" key="1">
    <citation type="journal article" date="2021" name="DNA Res.">
        <title>Genome analysis of Candida subhashii reveals its hybrid nature and dual mitochondrial genome conformations.</title>
        <authorList>
            <person name="Mixao V."/>
            <person name="Hegedusova E."/>
            <person name="Saus E."/>
            <person name="Pryszcz L.P."/>
            <person name="Cillingova A."/>
            <person name="Nosek J."/>
            <person name="Gabaldon T."/>
        </authorList>
    </citation>
    <scope>NUCLEOTIDE SEQUENCE [LARGE SCALE GENOMIC DNA]</scope>
    <source>
        <strain evidence="3 4">CBS 10753</strain>
    </source>
</reference>
<accession>A0A8J5QQQ8</accession>
<name>A0A8J5QQQ8_9ASCO</name>
<protein>
    <recommendedName>
        <fullName evidence="1">Kinase</fullName>
        <ecNumber evidence="1">2.7.-.-</ecNumber>
    </recommendedName>
</protein>
<feature type="region of interest" description="Disordered" evidence="2">
    <location>
        <begin position="338"/>
        <end position="361"/>
    </location>
</feature>
<sequence length="788" mass="89325">MDTSTTTTTTTTLQPVAALRSKPSRAKTSSSIQTIHNSTQDQPPKFNHQKSCIEYPTIHESSSSEPNTQPPFYSQTSSSSTSDIPLPTSLVTGRKATRSLRIFRETVKNEESRPSKNDQEDSSRGKIASPSPIKPITTEAIELEPVSSATYIPHTPAVDHYVTGLSKEYSPDPRESTGPQHLKANVEYDHGLNGDITNISSLYNTIDTPDEIIDIEKALIRLSRSSTPQIEEKSTIPQIPTVEDFPFIPPPNNNNEQIEPQFPLAVELRPFKNRVGGHTAIFSFSKRAVCKALVNRENLFYETIELHHSNLLKFMPKYIGVLNVRYSSVINESVEDLSEQKEKELSSQDLKNNGIDITPTKPLRKHQDIMSGLMTPEVVLDDNKHIIPDELWKKYSSSLPSPKYGDSDLTTGNGMLGSKSIQLTRDHSVSSSIHSPRLCNPGSTCINTELQVKVLQEVFEPSLKLNNNGSHNDDIFSMDDEAADNDHSKSPSPSIMSMNYSSTSPIPVLRKHTRFERFILLEDLTRNINHPCVLDLKMGTRQYGIEASEKKQQSQRNKCRSTTSRKLGVRICGLQIFKHNNQRIFKDKYFGRRVKIGKQFCKILAKYLYNGRDNYSIMYRIPNLIDQLVELYQIFRELPGYRMYGSSILLMYEGGGERYDHVNVKIIDFAQSVIAETEENQKPNIPPQHPKLPDMGYLRGLNSLIGYFKLIFKIISGGRGDRNTDEMRAWLLKHKLKLQSENNVWLDEYAEANNQGEQDEIEDVEEEDDPFDIEYPGYTDVEDEEISE</sequence>
<dbReference type="Pfam" id="PF03770">
    <property type="entry name" value="IPK"/>
    <property type="match status" value="1"/>
</dbReference>
<feature type="compositionally biased region" description="Basic and acidic residues" evidence="2">
    <location>
        <begin position="102"/>
        <end position="124"/>
    </location>
</feature>
<feature type="compositionally biased region" description="Acidic residues" evidence="2">
    <location>
        <begin position="757"/>
        <end position="772"/>
    </location>
</feature>
<evidence type="ECO:0000313" key="3">
    <source>
        <dbReference type="EMBL" id="KAG7665833.1"/>
    </source>
</evidence>
<gene>
    <name evidence="3" type="ORF">J8A68_000659</name>
</gene>
<keyword evidence="1" id="KW-0808">Transferase</keyword>